<protein>
    <submittedName>
        <fullName evidence="1">Uncharacterized protein</fullName>
    </submittedName>
</protein>
<dbReference type="Proteomes" id="UP000667802">
    <property type="component" value="Unassembled WGS sequence"/>
</dbReference>
<accession>A0AAP5M2Z3</accession>
<organism evidence="1 2">
    <name type="scientific">Aetokthonos hydrillicola Thurmond2011</name>
    <dbReference type="NCBI Taxonomy" id="2712845"/>
    <lineage>
        <taxon>Bacteria</taxon>
        <taxon>Bacillati</taxon>
        <taxon>Cyanobacteriota</taxon>
        <taxon>Cyanophyceae</taxon>
        <taxon>Nostocales</taxon>
        <taxon>Hapalosiphonaceae</taxon>
        <taxon>Aetokthonos</taxon>
    </lineage>
</organism>
<comment type="caution">
    <text evidence="1">The sequence shown here is derived from an EMBL/GenBank/DDBJ whole genome shotgun (WGS) entry which is preliminary data.</text>
</comment>
<keyword evidence="2" id="KW-1185">Reference proteome</keyword>
<dbReference type="RefSeq" id="WP_208344071.1">
    <property type="nucleotide sequence ID" value="NZ_CAWQFN010000474.1"/>
</dbReference>
<gene>
    <name evidence="1" type="ORF">G7B40_001400</name>
</gene>
<dbReference type="AlphaFoldDB" id="A0AAP5M2Z3"/>
<sequence>MPEFDSSLASSVPPAAQRLLEAIATCTEPIVWTHNSDGTPATYLHPKGKVVFKGVVTPGDTRPDGQKWSGDKPMYLIVYNHPFNKPGMCDAHWFNLDVLDVQSTIIPQSEQSLE</sequence>
<name>A0AAP5M2Z3_9CYAN</name>
<dbReference type="EMBL" id="JAALHA020000001">
    <property type="protein sequence ID" value="MDR9893241.1"/>
    <property type="molecule type" value="Genomic_DNA"/>
</dbReference>
<reference evidence="2" key="1">
    <citation type="journal article" date="2021" name="Science">
        <title>Hunting the eagle killer: A cyanobacterial neurotoxin causes vacuolar myelinopathy.</title>
        <authorList>
            <person name="Breinlinger S."/>
            <person name="Phillips T.J."/>
            <person name="Haram B.N."/>
            <person name="Mares J."/>
            <person name="Martinez Yerena J.A."/>
            <person name="Hrouzek P."/>
            <person name="Sobotka R."/>
            <person name="Henderson W.M."/>
            <person name="Schmieder P."/>
            <person name="Williams S.M."/>
            <person name="Lauderdale J.D."/>
            <person name="Wilde H.D."/>
            <person name="Gerrin W."/>
            <person name="Kust A."/>
            <person name="Washington J.W."/>
            <person name="Wagner C."/>
            <person name="Geier B."/>
            <person name="Liebeke M."/>
            <person name="Enke H."/>
            <person name="Niedermeyer T.H.J."/>
            <person name="Wilde S.B."/>
        </authorList>
    </citation>
    <scope>NUCLEOTIDE SEQUENCE [LARGE SCALE GENOMIC DNA]</scope>
    <source>
        <strain evidence="2">Thurmond2011</strain>
    </source>
</reference>
<proteinExistence type="predicted"/>
<evidence type="ECO:0000313" key="1">
    <source>
        <dbReference type="EMBL" id="MDR9893241.1"/>
    </source>
</evidence>
<evidence type="ECO:0000313" key="2">
    <source>
        <dbReference type="Proteomes" id="UP000667802"/>
    </source>
</evidence>